<dbReference type="EMBL" id="CAJNOW010000138">
    <property type="protein sequence ID" value="CAF1249378.1"/>
    <property type="molecule type" value="Genomic_DNA"/>
</dbReference>
<dbReference type="GO" id="GO:0005634">
    <property type="term" value="C:nucleus"/>
    <property type="evidence" value="ECO:0007669"/>
    <property type="project" value="TreeGrafter"/>
</dbReference>
<evidence type="ECO:0000256" key="4">
    <source>
        <dbReference type="PROSITE-ProRule" id="PRU00504"/>
    </source>
</evidence>
<evidence type="ECO:0000256" key="1">
    <source>
        <dbReference type="ARBA" id="ARBA00022737"/>
    </source>
</evidence>
<dbReference type="PROSITE" id="PS51125">
    <property type="entry name" value="NHL"/>
    <property type="match status" value="1"/>
</dbReference>
<feature type="repeat" description="ANK" evidence="3">
    <location>
        <begin position="81"/>
        <end position="113"/>
    </location>
</feature>
<comment type="caution">
    <text evidence="7">The sequence shown here is derived from an EMBL/GenBank/DDBJ whole genome shotgun (WGS) entry which is preliminary data.</text>
</comment>
<dbReference type="SUPFAM" id="SSF101898">
    <property type="entry name" value="NHL repeat"/>
    <property type="match status" value="1"/>
</dbReference>
<dbReference type="GO" id="GO:0000976">
    <property type="term" value="F:transcription cis-regulatory region binding"/>
    <property type="evidence" value="ECO:0007669"/>
    <property type="project" value="TreeGrafter"/>
</dbReference>
<dbReference type="Proteomes" id="UP000663834">
    <property type="component" value="Unassembled WGS sequence"/>
</dbReference>
<organism evidence="7 8">
    <name type="scientific">Rotaria magnacalcarata</name>
    <dbReference type="NCBI Taxonomy" id="392030"/>
    <lineage>
        <taxon>Eukaryota</taxon>
        <taxon>Metazoa</taxon>
        <taxon>Spiralia</taxon>
        <taxon>Gnathifera</taxon>
        <taxon>Rotifera</taxon>
        <taxon>Eurotatoria</taxon>
        <taxon>Bdelloidea</taxon>
        <taxon>Philodinida</taxon>
        <taxon>Philodinidae</taxon>
        <taxon>Rotaria</taxon>
    </lineage>
</organism>
<evidence type="ECO:0000256" key="2">
    <source>
        <dbReference type="ARBA" id="ARBA00023043"/>
    </source>
</evidence>
<sequence>MGFMTSKEQLMTAAIGHQDIEAMKILIKDLTIEQMNAMCKYRIPNNENKCTILHYAAWQNNPDLLTLLLKFADDLELRDNLGWTPLMTAINRDSKENVKMLLENGSKIDCDNAQGIDLIAMAMNFNDIELIEILMDHGAQVTHVPDTKADDASSMGCYLLHFAVDSGLIDAVQLLINKGKIPINTLDQAGWSPLHLAAGHNYLDIVKLLLENNADVNIRDSYENTPLAWAKEMNAEAVISELEKHGAIADKLWHGEKPKLHDFNEEATVDRQMQGVENSQFQIDEPKSEIRVKDKSFLILDGLQRQRSSGNSNNQLSSPNGIDYDSTHDVLYIVDYNNHRIVCYVSRTSSDFVFAGDNGSGANITPLFYPTRVHFDSFSNSLIIANSFAHNIARWPLDATGWTLLAGDKNGKFGNRTTTLMFPTDVILDSMGNMYVADRNNQRLQLFMNGQTEGISIVGVTGMYGNDYSLLQKSRSVALDSQLNLYVADTVNHRIQKVLRY</sequence>
<evidence type="ECO:0000313" key="8">
    <source>
        <dbReference type="Proteomes" id="UP000663824"/>
    </source>
</evidence>
<dbReference type="Proteomes" id="UP000663855">
    <property type="component" value="Unassembled WGS sequence"/>
</dbReference>
<evidence type="ECO:0000313" key="7">
    <source>
        <dbReference type="EMBL" id="CAF1923189.1"/>
    </source>
</evidence>
<dbReference type="PANTHER" id="PTHR24193">
    <property type="entry name" value="ANKYRIN REPEAT PROTEIN"/>
    <property type="match status" value="1"/>
</dbReference>
<dbReference type="Gene3D" id="2.120.10.30">
    <property type="entry name" value="TolB, C-terminal domain"/>
    <property type="match status" value="1"/>
</dbReference>
<name>A0A816KRK8_9BILA</name>
<dbReference type="AlphaFoldDB" id="A0A816KRK8"/>
<dbReference type="InterPro" id="IPR011042">
    <property type="entry name" value="6-blade_b-propeller_TolB-like"/>
</dbReference>
<feature type="repeat" description="ANK" evidence="3">
    <location>
        <begin position="189"/>
        <end position="221"/>
    </location>
</feature>
<keyword evidence="2 3" id="KW-0040">ANK repeat</keyword>
<dbReference type="EMBL" id="CAJNOV010000065">
    <property type="protein sequence ID" value="CAF0972903.1"/>
    <property type="molecule type" value="Genomic_DNA"/>
</dbReference>
<evidence type="ECO:0000313" key="5">
    <source>
        <dbReference type="EMBL" id="CAF0972903.1"/>
    </source>
</evidence>
<feature type="repeat" description="ANK" evidence="3">
    <location>
        <begin position="48"/>
        <end position="80"/>
    </location>
</feature>
<dbReference type="PANTHER" id="PTHR24193:SF121">
    <property type="entry name" value="ADA2A-CONTAINING COMPLEX COMPONENT 3, ISOFORM D"/>
    <property type="match status" value="1"/>
</dbReference>
<protein>
    <submittedName>
        <fullName evidence="7">Uncharacterized protein</fullName>
    </submittedName>
</protein>
<dbReference type="InterPro" id="IPR036770">
    <property type="entry name" value="Ankyrin_rpt-contain_sf"/>
</dbReference>
<dbReference type="SUPFAM" id="SSF48403">
    <property type="entry name" value="Ankyrin repeat"/>
    <property type="match status" value="1"/>
</dbReference>
<dbReference type="PROSITE" id="PS50088">
    <property type="entry name" value="ANK_REPEAT"/>
    <property type="match status" value="3"/>
</dbReference>
<evidence type="ECO:0000313" key="6">
    <source>
        <dbReference type="EMBL" id="CAF1249378.1"/>
    </source>
</evidence>
<dbReference type="InterPro" id="IPR002110">
    <property type="entry name" value="Ankyrin_rpt"/>
</dbReference>
<dbReference type="InterPro" id="IPR050663">
    <property type="entry name" value="Ankyrin-SOCS_Box"/>
</dbReference>
<dbReference type="Proteomes" id="UP000663824">
    <property type="component" value="Unassembled WGS sequence"/>
</dbReference>
<proteinExistence type="predicted"/>
<dbReference type="Pfam" id="PF12796">
    <property type="entry name" value="Ank_2"/>
    <property type="match status" value="2"/>
</dbReference>
<dbReference type="Gene3D" id="1.25.40.20">
    <property type="entry name" value="Ankyrin repeat-containing domain"/>
    <property type="match status" value="2"/>
</dbReference>
<dbReference type="SMART" id="SM00248">
    <property type="entry name" value="ANK"/>
    <property type="match status" value="6"/>
</dbReference>
<dbReference type="EMBL" id="CAJNRE010000168">
    <property type="protein sequence ID" value="CAF1923189.1"/>
    <property type="molecule type" value="Genomic_DNA"/>
</dbReference>
<accession>A0A816KRK8</accession>
<dbReference type="CDD" id="cd05819">
    <property type="entry name" value="NHL"/>
    <property type="match status" value="1"/>
</dbReference>
<reference evidence="7" key="1">
    <citation type="submission" date="2021-02" db="EMBL/GenBank/DDBJ databases">
        <authorList>
            <person name="Nowell W R."/>
        </authorList>
    </citation>
    <scope>NUCLEOTIDE SEQUENCE</scope>
</reference>
<evidence type="ECO:0000256" key="3">
    <source>
        <dbReference type="PROSITE-ProRule" id="PRU00023"/>
    </source>
</evidence>
<feature type="repeat" description="NHL" evidence="4">
    <location>
        <begin position="411"/>
        <end position="450"/>
    </location>
</feature>
<dbReference type="GO" id="GO:0045944">
    <property type="term" value="P:positive regulation of transcription by RNA polymerase II"/>
    <property type="evidence" value="ECO:0007669"/>
    <property type="project" value="TreeGrafter"/>
</dbReference>
<dbReference type="PROSITE" id="PS50297">
    <property type="entry name" value="ANK_REP_REGION"/>
    <property type="match status" value="2"/>
</dbReference>
<keyword evidence="1" id="KW-0677">Repeat</keyword>
<dbReference type="InterPro" id="IPR001258">
    <property type="entry name" value="NHL_repeat"/>
</dbReference>
<dbReference type="Pfam" id="PF01436">
    <property type="entry name" value="NHL"/>
    <property type="match status" value="2"/>
</dbReference>
<dbReference type="OrthoDB" id="10257076at2759"/>
<gene>
    <name evidence="5" type="ORF">CJN711_LOCUS962</name>
    <name evidence="6" type="ORF">KQP761_LOCUS2205</name>
    <name evidence="7" type="ORF">MBJ925_LOCUS2699</name>
</gene>